<evidence type="ECO:0000256" key="3">
    <source>
        <dbReference type="ARBA" id="ARBA00022771"/>
    </source>
</evidence>
<evidence type="ECO:0000256" key="6">
    <source>
        <dbReference type="SAM" id="MobiDB-lite"/>
    </source>
</evidence>
<dbReference type="Pfam" id="PF08600">
    <property type="entry name" value="NuBaID_C"/>
    <property type="match status" value="1"/>
</dbReference>
<evidence type="ECO:0008006" key="11">
    <source>
        <dbReference type="Google" id="ProtNLM"/>
    </source>
</evidence>
<dbReference type="InterPro" id="IPR012935">
    <property type="entry name" value="NuBaID_N"/>
</dbReference>
<evidence type="ECO:0000259" key="8">
    <source>
        <dbReference type="Pfam" id="PF08600"/>
    </source>
</evidence>
<feature type="region of interest" description="Disordered" evidence="6">
    <location>
        <begin position="526"/>
        <end position="548"/>
    </location>
</feature>
<feature type="domain" description="C3HC-type" evidence="7">
    <location>
        <begin position="139"/>
        <end position="256"/>
    </location>
</feature>
<dbReference type="EMBL" id="OZ037952">
    <property type="protein sequence ID" value="CAL1716606.1"/>
    <property type="molecule type" value="Genomic_DNA"/>
</dbReference>
<dbReference type="PANTHER" id="PTHR15835:SF6">
    <property type="entry name" value="ZINC FINGER C3HC-TYPE PROTEIN 1"/>
    <property type="match status" value="1"/>
</dbReference>
<reference evidence="10" key="1">
    <citation type="submission" date="2024-04" db="EMBL/GenBank/DDBJ databases">
        <authorList>
            <person name="Shaw F."/>
            <person name="Minotto A."/>
        </authorList>
    </citation>
    <scope>NUCLEOTIDE SEQUENCE [LARGE SCALE GENOMIC DNA]</scope>
</reference>
<feature type="domain" description="NuBaID C-terminal" evidence="8">
    <location>
        <begin position="401"/>
        <end position="462"/>
    </location>
</feature>
<feature type="region of interest" description="Disordered" evidence="6">
    <location>
        <begin position="118"/>
        <end position="139"/>
    </location>
</feature>
<sequence length="595" mass="64128">MSTNVTSIVPDDVLNGQSTPILPVPSQNSIKRKYEDAILGLDEAVGDTHGAMLPPSKKFKTARSLYSTLAKYGIRKEPKPKHIESNAEKLETLSKTAPHLAAILSRTATRTRKALPFKFGRQPSPSAALSSPTSAEYRPSSTTSFLSRLATFKLSTYANKPPAIDAVAAAKRGWINDGKDRLVCGICNSPWVVAGKEGMSRDAANALVEKQRTSLVEMHKDGCPWKSKQCDDSIYRVPLQAPSVMAREVKTRAVKLNPVMKDVQIKHPLTSAQVQSLASAIAIVKLPELSPPTEKTSSASIGEAAPSDVFTQTEPSEIALLTALFGWDILPPAPPTPRPRTPSISRAASVAPTSISAGLRSSRDSVSAGPGARSATPVAASRPMFLSHRVDSLTGGLSASSQPKPETTLLHCSLCQRRVGLWAFLPSAQPNVQPDSTSGASAQPRRQLDILKEHRSYCPYVVRSTIVPSLPVPSNVTHPTDRASPTVLSTSSSPNVSGQPGAVEGWRAVWTVITRYGALQRQRLGLSRRKTDRGTQAEPQPSEDVEMGEDEVQAMVTGVKKHGRSIEIRQGTTRLNIVISLDFGNYSFRRIILLL</sequence>
<organism evidence="9 10">
    <name type="scientific">Somion occarium</name>
    <dbReference type="NCBI Taxonomy" id="3059160"/>
    <lineage>
        <taxon>Eukaryota</taxon>
        <taxon>Fungi</taxon>
        <taxon>Dikarya</taxon>
        <taxon>Basidiomycota</taxon>
        <taxon>Agaricomycotina</taxon>
        <taxon>Agaricomycetes</taxon>
        <taxon>Polyporales</taxon>
        <taxon>Cerrenaceae</taxon>
        <taxon>Somion</taxon>
    </lineage>
</organism>
<feature type="region of interest" description="Disordered" evidence="6">
    <location>
        <begin position="476"/>
        <end position="499"/>
    </location>
</feature>
<evidence type="ECO:0000313" key="9">
    <source>
        <dbReference type="EMBL" id="CAL1716606.1"/>
    </source>
</evidence>
<feature type="region of interest" description="Disordered" evidence="6">
    <location>
        <begin position="332"/>
        <end position="380"/>
    </location>
</feature>
<feature type="compositionally biased region" description="Polar residues" evidence="6">
    <location>
        <begin position="486"/>
        <end position="498"/>
    </location>
</feature>
<evidence type="ECO:0000256" key="4">
    <source>
        <dbReference type="ARBA" id="ARBA00022833"/>
    </source>
</evidence>
<proteinExistence type="predicted"/>
<keyword evidence="3" id="KW-0863">Zinc-finger</keyword>
<evidence type="ECO:0000313" key="10">
    <source>
        <dbReference type="Proteomes" id="UP001497453"/>
    </source>
</evidence>
<keyword evidence="10" id="KW-1185">Reference proteome</keyword>
<evidence type="ECO:0000256" key="5">
    <source>
        <dbReference type="ARBA" id="ARBA00023242"/>
    </source>
</evidence>
<comment type="subcellular location">
    <subcellularLocation>
        <location evidence="1">Nucleus</location>
    </subcellularLocation>
</comment>
<accession>A0ABP1E9A4</accession>
<dbReference type="Pfam" id="PF07967">
    <property type="entry name" value="zf-C3HC"/>
    <property type="match status" value="1"/>
</dbReference>
<keyword evidence="2" id="KW-0479">Metal-binding</keyword>
<feature type="compositionally biased region" description="Low complexity" evidence="6">
    <location>
        <begin position="123"/>
        <end position="135"/>
    </location>
</feature>
<evidence type="ECO:0000259" key="7">
    <source>
        <dbReference type="Pfam" id="PF07967"/>
    </source>
</evidence>
<keyword evidence="4" id="KW-0862">Zinc</keyword>
<protein>
    <recommendedName>
        <fullName evidence="11">Zf-C3HC-domain-containing protein</fullName>
    </recommendedName>
</protein>
<evidence type="ECO:0000256" key="2">
    <source>
        <dbReference type="ARBA" id="ARBA00022723"/>
    </source>
</evidence>
<dbReference type="InterPro" id="IPR013909">
    <property type="entry name" value="NuBaID_C"/>
</dbReference>
<keyword evidence="5" id="KW-0539">Nucleus</keyword>
<name>A0ABP1E9A4_9APHY</name>
<evidence type="ECO:0000256" key="1">
    <source>
        <dbReference type="ARBA" id="ARBA00004123"/>
    </source>
</evidence>
<dbReference type="Proteomes" id="UP001497453">
    <property type="component" value="Chromosome 9"/>
</dbReference>
<gene>
    <name evidence="9" type="ORF">GFSPODELE1_LOCUS10831</name>
</gene>
<dbReference type="PANTHER" id="PTHR15835">
    <property type="entry name" value="NUCLEAR-INTERACTING PARTNER OF ALK"/>
    <property type="match status" value="1"/>
</dbReference>